<evidence type="ECO:0000313" key="1">
    <source>
        <dbReference type="EMBL" id="CAG9327945.1"/>
    </source>
</evidence>
<evidence type="ECO:0000313" key="2">
    <source>
        <dbReference type="Proteomes" id="UP001162131"/>
    </source>
</evidence>
<proteinExistence type="predicted"/>
<dbReference type="AlphaFoldDB" id="A0AAU9JSP2"/>
<sequence length="349" mass="41259">MDQNKANLFNCAKSIEDYISKLKPTQRWGLDQHSIDQLLNPKELENKRSVLLKRAIGPTIERDFRTTYLFYKNQSSRFDEALSKAYNEYITTYHHFSSLYFISEANSKNHLYVYNTESETKENKILEISESLDCFYAAITQLPNGELFVVGKNGFSESTFIIDRNYEFRKLQYESYYFGSSAIYLNRNVYCFGEKWNDSQLARSRRYDFDRNCWFDIAPMPQAYYMSHSVIFKGDILISGLENKHLLLYSIDIDSYSTIPYEFSICKRKILINVEERLYLFECRNGFIYESDVGNEYAWKKIKENIISDNPFHVNCSYNKGGIYIGTLQNDEEPHYYRFSLGLKLMTKL</sequence>
<organism evidence="1 2">
    <name type="scientific">Blepharisma stoltei</name>
    <dbReference type="NCBI Taxonomy" id="1481888"/>
    <lineage>
        <taxon>Eukaryota</taxon>
        <taxon>Sar</taxon>
        <taxon>Alveolata</taxon>
        <taxon>Ciliophora</taxon>
        <taxon>Postciliodesmatophora</taxon>
        <taxon>Heterotrichea</taxon>
        <taxon>Heterotrichida</taxon>
        <taxon>Blepharismidae</taxon>
        <taxon>Blepharisma</taxon>
    </lineage>
</organism>
<keyword evidence="2" id="KW-1185">Reference proteome</keyword>
<dbReference type="Gene3D" id="2.120.10.80">
    <property type="entry name" value="Kelch-type beta propeller"/>
    <property type="match status" value="1"/>
</dbReference>
<comment type="caution">
    <text evidence="1">The sequence shown here is derived from an EMBL/GenBank/DDBJ whole genome shotgun (WGS) entry which is preliminary data.</text>
</comment>
<dbReference type="EMBL" id="CAJZBQ010000044">
    <property type="protein sequence ID" value="CAG9327945.1"/>
    <property type="molecule type" value="Genomic_DNA"/>
</dbReference>
<dbReference type="SUPFAM" id="SSF117281">
    <property type="entry name" value="Kelch motif"/>
    <property type="match status" value="1"/>
</dbReference>
<reference evidence="1" key="1">
    <citation type="submission" date="2021-09" db="EMBL/GenBank/DDBJ databases">
        <authorList>
            <consortium name="AG Swart"/>
            <person name="Singh M."/>
            <person name="Singh A."/>
            <person name="Seah K."/>
            <person name="Emmerich C."/>
        </authorList>
    </citation>
    <scope>NUCLEOTIDE SEQUENCE</scope>
    <source>
        <strain evidence="1">ATCC30299</strain>
    </source>
</reference>
<gene>
    <name evidence="1" type="ORF">BSTOLATCC_MIC44565</name>
</gene>
<dbReference type="Proteomes" id="UP001162131">
    <property type="component" value="Unassembled WGS sequence"/>
</dbReference>
<name>A0AAU9JSP2_9CILI</name>
<protein>
    <submittedName>
        <fullName evidence="1">Uncharacterized protein</fullName>
    </submittedName>
</protein>
<dbReference type="InterPro" id="IPR015915">
    <property type="entry name" value="Kelch-typ_b-propeller"/>
</dbReference>
<accession>A0AAU9JSP2</accession>